<dbReference type="GO" id="GO:0016746">
    <property type="term" value="F:acyltransferase activity"/>
    <property type="evidence" value="ECO:0007669"/>
    <property type="project" value="UniProtKB-KW"/>
</dbReference>
<dbReference type="SUPFAM" id="SSF55729">
    <property type="entry name" value="Acyl-CoA N-acyltransferases (Nat)"/>
    <property type="match status" value="1"/>
</dbReference>
<reference evidence="6" key="1">
    <citation type="journal article" date="2019" name="Int. J. Syst. Evol. Microbiol.">
        <title>The Global Catalogue of Microorganisms (GCM) 10K type strain sequencing project: providing services to taxonomists for standard genome sequencing and annotation.</title>
        <authorList>
            <consortium name="The Broad Institute Genomics Platform"/>
            <consortium name="The Broad Institute Genome Sequencing Center for Infectious Disease"/>
            <person name="Wu L."/>
            <person name="Ma J."/>
        </authorList>
    </citation>
    <scope>NUCLEOTIDE SEQUENCE [LARGE SCALE GENOMIC DNA]</scope>
    <source>
        <strain evidence="6">KCTC 3950</strain>
    </source>
</reference>
<gene>
    <name evidence="5" type="ORF">ACFSUF_18760</name>
</gene>
<keyword evidence="1 5" id="KW-0808">Transferase</keyword>
<dbReference type="PANTHER" id="PTHR43792">
    <property type="entry name" value="GNAT FAMILY, PUTATIVE (AFU_ORTHOLOGUE AFUA_3G00765)-RELATED-RELATED"/>
    <property type="match status" value="1"/>
</dbReference>
<dbReference type="InterPro" id="IPR000182">
    <property type="entry name" value="GNAT_dom"/>
</dbReference>
<dbReference type="InterPro" id="IPR051531">
    <property type="entry name" value="N-acetyltransferase"/>
</dbReference>
<dbReference type="Pfam" id="PF13302">
    <property type="entry name" value="Acetyltransf_3"/>
    <property type="match status" value="1"/>
</dbReference>
<keyword evidence="6" id="KW-1185">Reference proteome</keyword>
<evidence type="ECO:0000313" key="6">
    <source>
        <dbReference type="Proteomes" id="UP001597541"/>
    </source>
</evidence>
<dbReference type="PROSITE" id="PS51186">
    <property type="entry name" value="GNAT"/>
    <property type="match status" value="1"/>
</dbReference>
<comment type="similarity">
    <text evidence="3">Belongs to the acetyltransferase family. RimJ subfamily.</text>
</comment>
<dbReference type="InterPro" id="IPR016181">
    <property type="entry name" value="Acyl_CoA_acyltransferase"/>
</dbReference>
<dbReference type="PANTHER" id="PTHR43792:SF8">
    <property type="entry name" value="[RIBOSOMAL PROTEIN US5]-ALANINE N-ACETYLTRANSFERASE"/>
    <property type="match status" value="1"/>
</dbReference>
<dbReference type="Gene3D" id="3.40.630.30">
    <property type="match status" value="1"/>
</dbReference>
<dbReference type="EC" id="2.3.-.-" evidence="5"/>
<organism evidence="5 6">
    <name type="scientific">Paenibacillus gansuensis</name>
    <dbReference type="NCBI Taxonomy" id="306542"/>
    <lineage>
        <taxon>Bacteria</taxon>
        <taxon>Bacillati</taxon>
        <taxon>Bacillota</taxon>
        <taxon>Bacilli</taxon>
        <taxon>Bacillales</taxon>
        <taxon>Paenibacillaceae</taxon>
        <taxon>Paenibacillus</taxon>
    </lineage>
</organism>
<evidence type="ECO:0000256" key="2">
    <source>
        <dbReference type="ARBA" id="ARBA00023315"/>
    </source>
</evidence>
<keyword evidence="2 5" id="KW-0012">Acyltransferase</keyword>
<protein>
    <submittedName>
        <fullName evidence="5">GNAT family N-acetyltransferase</fullName>
        <ecNumber evidence="5">2.3.-.-</ecNumber>
    </submittedName>
</protein>
<proteinExistence type="inferred from homology"/>
<evidence type="ECO:0000313" key="5">
    <source>
        <dbReference type="EMBL" id="MFD2614457.1"/>
    </source>
</evidence>
<name>A0ABW5PK67_9BACL</name>
<feature type="domain" description="N-acetyltransferase" evidence="4">
    <location>
        <begin position="8"/>
        <end position="178"/>
    </location>
</feature>
<dbReference type="Proteomes" id="UP001597541">
    <property type="component" value="Unassembled WGS sequence"/>
</dbReference>
<comment type="caution">
    <text evidence="5">The sequence shown here is derived from an EMBL/GenBank/DDBJ whole genome shotgun (WGS) entry which is preliminary data.</text>
</comment>
<sequence>MILLSETIYLRQLTPDDADMMLDLRVQNRQFLQLYEPIRPESFYTLEGQRDALNKGVEDWELDRGYAFGLFLKENDTLIGRAALSNVVRGVGQYADLGYFLDQEHTGKGYMTQAVSLITAFGFQSLRLHRIQAGVMPWNEASLAVLARAGFEREGIARKYIRINGRWEDHVILSLINDQEEDML</sequence>
<accession>A0ABW5PK67</accession>
<evidence type="ECO:0000259" key="4">
    <source>
        <dbReference type="PROSITE" id="PS51186"/>
    </source>
</evidence>
<evidence type="ECO:0000256" key="3">
    <source>
        <dbReference type="ARBA" id="ARBA00038502"/>
    </source>
</evidence>
<evidence type="ECO:0000256" key="1">
    <source>
        <dbReference type="ARBA" id="ARBA00022679"/>
    </source>
</evidence>
<dbReference type="RefSeq" id="WP_377605345.1">
    <property type="nucleotide sequence ID" value="NZ_JBHUME010000012.1"/>
</dbReference>
<dbReference type="EMBL" id="JBHUME010000012">
    <property type="protein sequence ID" value="MFD2614457.1"/>
    <property type="molecule type" value="Genomic_DNA"/>
</dbReference>